<dbReference type="SUPFAM" id="SSF51556">
    <property type="entry name" value="Metallo-dependent hydrolases"/>
    <property type="match status" value="1"/>
</dbReference>
<dbReference type="NCBIfam" id="TIGR01429">
    <property type="entry name" value="AMP_deaminase"/>
    <property type="match status" value="1"/>
</dbReference>
<evidence type="ECO:0000313" key="13">
    <source>
        <dbReference type="EMBL" id="AOW05281.1"/>
    </source>
</evidence>
<evidence type="ECO:0000256" key="8">
    <source>
        <dbReference type="ARBA" id="ARBA00023080"/>
    </source>
</evidence>
<dbReference type="InterPro" id="IPR006650">
    <property type="entry name" value="A/AMP_deam_AS"/>
</dbReference>
<feature type="compositionally biased region" description="Basic residues" evidence="12">
    <location>
        <begin position="179"/>
        <end position="188"/>
    </location>
</feature>
<evidence type="ECO:0000256" key="6">
    <source>
        <dbReference type="ARBA" id="ARBA00022801"/>
    </source>
</evidence>
<protein>
    <recommendedName>
        <fullName evidence="9">AMP deaminase</fullName>
        <ecNumber evidence="4">3.5.4.6</ecNumber>
    </recommendedName>
    <alternativeName>
        <fullName evidence="10">Myoadenylate deaminase</fullName>
    </alternativeName>
</protein>
<dbReference type="eggNOG" id="KOG1096">
    <property type="taxonomic scope" value="Eukaryota"/>
</dbReference>
<keyword evidence="5" id="KW-0479">Metal-binding</keyword>
<dbReference type="VEuPathDB" id="FungiDB:YALI0_E11495g"/>
<reference evidence="13 14" key="1">
    <citation type="journal article" date="2016" name="PLoS ONE">
        <title>Sequence Assembly of Yarrowia lipolytica Strain W29/CLIB89 Shows Transposable Element Diversity.</title>
        <authorList>
            <person name="Magnan C."/>
            <person name="Yu J."/>
            <person name="Chang I."/>
            <person name="Jahn E."/>
            <person name="Kanomata Y."/>
            <person name="Wu J."/>
            <person name="Zeller M."/>
            <person name="Oakes M."/>
            <person name="Baldi P."/>
            <person name="Sandmeyer S."/>
        </authorList>
    </citation>
    <scope>NUCLEOTIDE SEQUENCE [LARGE SCALE GENOMIC DNA]</scope>
    <source>
        <strain evidence="14">CLIB89(W29)</strain>
    </source>
</reference>
<dbReference type="GO" id="GO:0032264">
    <property type="term" value="P:IMP salvage"/>
    <property type="evidence" value="ECO:0007669"/>
    <property type="project" value="UniProtKB-UniPathway"/>
</dbReference>
<proteinExistence type="inferred from homology"/>
<evidence type="ECO:0000256" key="9">
    <source>
        <dbReference type="ARBA" id="ARBA00072037"/>
    </source>
</evidence>
<organism evidence="13 14">
    <name type="scientific">Yarrowia lipolytica</name>
    <name type="common">Candida lipolytica</name>
    <dbReference type="NCBI Taxonomy" id="4952"/>
    <lineage>
        <taxon>Eukaryota</taxon>
        <taxon>Fungi</taxon>
        <taxon>Dikarya</taxon>
        <taxon>Ascomycota</taxon>
        <taxon>Saccharomycotina</taxon>
        <taxon>Dipodascomycetes</taxon>
        <taxon>Dipodascales</taxon>
        <taxon>Dipodascales incertae sedis</taxon>
        <taxon>Yarrowia</taxon>
    </lineage>
</organism>
<dbReference type="PANTHER" id="PTHR11359:SF0">
    <property type="entry name" value="AMP DEAMINASE"/>
    <property type="match status" value="1"/>
</dbReference>
<evidence type="ECO:0000256" key="5">
    <source>
        <dbReference type="ARBA" id="ARBA00022723"/>
    </source>
</evidence>
<sequence length="906" mass="105015">MKFTLLCMLEIEPLEGPANSFDLAPLHTTPSRHCLCTMPQQAMDIKGKAKSVPMPEEDDLDSHFVGPISPRPHGADEIAGYVGCEDDEDELEELGMLGRSASTHFSYAEERHLIEVDAKYRALHGHLPHQHSQSPVSRSSSFVRAEMNHPPPPPSSHTHQQPEDDDASSTRSRSSSRASGRKFNRNRTKSGSSLSKGLQQLNMTGSLEEEPYESDDDARLSAEDDIVYDATQKDTCKPISPTLKRTRTKDDMKNMSINDVKITTTTEDPLVAQELSMMFEKVQYCRDLRDKYQTVSLQKDGDNPKDDKTHWKIYPEPPPPSWHETEKRFRGSSKKEHQKKDPTMDEFKFEDCEIPGPNDMVFKRDPTCVYQVYEDESSLNENKPFVAIPSIRDYYMDLEDLIVASSDGPAKSFAFRRLQYLEAKWNLYYLLNEYTETTESKTNPHRDFYNVRKVDTHVHHSACMNQKHLLRFIKYKMKNCPDEVVIHRDGRELTLSQVFESLNLTAYDLSIDTLDMHAHKDSFHRFDKFNLKYNPVGESRLREIFLKTDNYIQGRYLAEITKEVFQDLENSKYQMAEYRISIYGRSKDEWDKLAAWVLDNKLFSPNVRWLIQVPRLYDIYKKAGLVNTFADIVQNVFEPLFEVTKDPSTHPKLHVFLQRVVGFDSVDDESKLDRRFHRKFPTAAYWDSAQNPPYSYWQYYLYANMASINTWRQRLGYNTFELRPHAGEAGDPEHLLCTYLVAQGINHGILLRKVPFIQYLYYLDQIPIAMSPVSNNALFLTFDKNPFYSYFKRGLNVSLSSDDPLQFAYTKEALIEEYSVAALIYKLSNVDMCELARNSVLQSGFERIIKEHWIGENYEIHGPEGNTIQKTNVPNVRLAFRDETLTHELALVDKYTNLEEFERLHG</sequence>
<evidence type="ECO:0000256" key="2">
    <source>
        <dbReference type="ARBA" id="ARBA00004955"/>
    </source>
</evidence>
<dbReference type="Gene3D" id="4.10.800.20">
    <property type="match status" value="1"/>
</dbReference>
<dbReference type="PIRSF" id="PIRSF001251">
    <property type="entry name" value="AMP_deaminase_met"/>
    <property type="match status" value="1"/>
</dbReference>
<evidence type="ECO:0000256" key="1">
    <source>
        <dbReference type="ARBA" id="ARBA00001947"/>
    </source>
</evidence>
<evidence type="ECO:0000256" key="11">
    <source>
        <dbReference type="PIRNR" id="PIRNR001251"/>
    </source>
</evidence>
<dbReference type="EC" id="3.5.4.6" evidence="4"/>
<dbReference type="InterPro" id="IPR032466">
    <property type="entry name" value="Metal_Hydrolase"/>
</dbReference>
<keyword evidence="7" id="KW-0862">Zinc</keyword>
<name>A0A1D8NI26_YARLL</name>
<dbReference type="PROSITE" id="PS00485">
    <property type="entry name" value="A_DEAMINASE"/>
    <property type="match status" value="1"/>
</dbReference>
<dbReference type="Pfam" id="PF19326">
    <property type="entry name" value="AMP_deaminase"/>
    <property type="match status" value="1"/>
</dbReference>
<gene>
    <name evidence="13" type="ORF">YALI1_E14316g</name>
</gene>
<keyword evidence="6" id="KW-0378">Hydrolase</keyword>
<feature type="compositionally biased region" description="Basic and acidic residues" evidence="12">
    <location>
        <begin position="299"/>
        <end position="310"/>
    </location>
</feature>
<keyword evidence="8" id="KW-0546">Nucleotide metabolism</keyword>
<comment type="cofactor">
    <cofactor evidence="1">
        <name>Zn(2+)</name>
        <dbReference type="ChEBI" id="CHEBI:29105"/>
    </cofactor>
</comment>
<dbReference type="CDD" id="cd01319">
    <property type="entry name" value="AMPD"/>
    <property type="match status" value="1"/>
</dbReference>
<dbReference type="FunFam" id="4.10.800.20:FF:000001">
    <property type="entry name" value="AMP deaminase"/>
    <property type="match status" value="1"/>
</dbReference>
<dbReference type="Proteomes" id="UP000182444">
    <property type="component" value="Chromosome 1E"/>
</dbReference>
<evidence type="ECO:0000256" key="10">
    <source>
        <dbReference type="ARBA" id="ARBA00078830"/>
    </source>
</evidence>
<feature type="compositionally biased region" description="Low complexity" evidence="12">
    <location>
        <begin position="130"/>
        <end position="144"/>
    </location>
</feature>
<dbReference type="KEGG" id="yli:2912781"/>
<dbReference type="EMBL" id="CP017557">
    <property type="protein sequence ID" value="AOW05281.1"/>
    <property type="molecule type" value="Genomic_DNA"/>
</dbReference>
<accession>A0A1D8NI26</accession>
<dbReference type="Gene3D" id="3.20.20.140">
    <property type="entry name" value="Metal-dependent hydrolases"/>
    <property type="match status" value="1"/>
</dbReference>
<dbReference type="UniPathway" id="UPA00591">
    <property type="reaction ID" value="UER00663"/>
</dbReference>
<dbReference type="AlphaFoldDB" id="A0A1D8NI26"/>
<comment type="pathway">
    <text evidence="2">Purine metabolism; IMP biosynthesis via salvage pathway; IMP from AMP: step 1/1.</text>
</comment>
<dbReference type="InterPro" id="IPR006329">
    <property type="entry name" value="AMPD"/>
</dbReference>
<feature type="region of interest" description="Disordered" evidence="12">
    <location>
        <begin position="295"/>
        <end position="344"/>
    </location>
</feature>
<dbReference type="GO" id="GO:0046033">
    <property type="term" value="P:AMP metabolic process"/>
    <property type="evidence" value="ECO:0007669"/>
    <property type="project" value="TreeGrafter"/>
</dbReference>
<dbReference type="GO" id="GO:0046872">
    <property type="term" value="F:metal ion binding"/>
    <property type="evidence" value="ECO:0007669"/>
    <property type="project" value="UniProtKB-KW"/>
</dbReference>
<dbReference type="GO" id="GO:0005829">
    <property type="term" value="C:cytosol"/>
    <property type="evidence" value="ECO:0007669"/>
    <property type="project" value="TreeGrafter"/>
</dbReference>
<evidence type="ECO:0000256" key="4">
    <source>
        <dbReference type="ARBA" id="ARBA00012775"/>
    </source>
</evidence>
<comment type="similarity">
    <text evidence="3 11">Belongs to the metallo-dependent hydrolases superfamily. Adenosine and AMP deaminases family.</text>
</comment>
<dbReference type="RefSeq" id="XP_503822.3">
    <property type="nucleotide sequence ID" value="XM_503822.3"/>
</dbReference>
<evidence type="ECO:0000256" key="7">
    <source>
        <dbReference type="ARBA" id="ARBA00022833"/>
    </source>
</evidence>
<feature type="region of interest" description="Disordered" evidence="12">
    <location>
        <begin position="126"/>
        <end position="199"/>
    </location>
</feature>
<dbReference type="GeneID" id="2912781"/>
<feature type="compositionally biased region" description="Basic and acidic residues" evidence="12">
    <location>
        <begin position="323"/>
        <end position="344"/>
    </location>
</feature>
<evidence type="ECO:0000313" key="14">
    <source>
        <dbReference type="Proteomes" id="UP000182444"/>
    </source>
</evidence>
<dbReference type="PANTHER" id="PTHR11359">
    <property type="entry name" value="AMP DEAMINASE"/>
    <property type="match status" value="1"/>
</dbReference>
<dbReference type="VEuPathDB" id="FungiDB:YALI1_E14316g"/>
<dbReference type="GO" id="GO:0003876">
    <property type="term" value="F:AMP deaminase activity"/>
    <property type="evidence" value="ECO:0007669"/>
    <property type="project" value="UniProtKB-EC"/>
</dbReference>
<evidence type="ECO:0000256" key="12">
    <source>
        <dbReference type="SAM" id="MobiDB-lite"/>
    </source>
</evidence>
<evidence type="ECO:0000256" key="3">
    <source>
        <dbReference type="ARBA" id="ARBA00006676"/>
    </source>
</evidence>
<feature type="compositionally biased region" description="Low complexity" evidence="12">
    <location>
        <begin position="189"/>
        <end position="199"/>
    </location>
</feature>
<feature type="compositionally biased region" description="Low complexity" evidence="12">
    <location>
        <begin position="169"/>
        <end position="178"/>
    </location>
</feature>